<reference evidence="3" key="1">
    <citation type="submission" date="2016-08" db="EMBL/GenBank/DDBJ databases">
        <authorList>
            <person name="Varghese N."/>
            <person name="Submissions Spin"/>
        </authorList>
    </citation>
    <scope>NUCLEOTIDE SEQUENCE [LARGE SCALE GENOMIC DNA]</scope>
    <source>
        <strain evidence="3">HAMBI 2975</strain>
    </source>
</reference>
<evidence type="ECO:0008006" key="4">
    <source>
        <dbReference type="Google" id="ProtNLM"/>
    </source>
</evidence>
<proteinExistence type="predicted"/>
<evidence type="ECO:0000313" key="2">
    <source>
        <dbReference type="EMBL" id="SCB27309.1"/>
    </source>
</evidence>
<gene>
    <name evidence="2" type="ORF">GA0061103_3801</name>
</gene>
<dbReference type="STRING" id="410764.GA0061103_3801"/>
<keyword evidence="3" id="KW-1185">Reference proteome</keyword>
<dbReference type="OrthoDB" id="7707524at2"/>
<protein>
    <recommendedName>
        <fullName evidence="4">Tat pathway signal protein</fullName>
    </recommendedName>
</protein>
<feature type="chain" id="PRO_5008684304" description="Tat pathway signal protein" evidence="1">
    <location>
        <begin position="26"/>
        <end position="155"/>
    </location>
</feature>
<name>A0A1C3VHX6_9HYPH</name>
<accession>A0A1C3VHX6</accession>
<feature type="signal peptide" evidence="1">
    <location>
        <begin position="1"/>
        <end position="25"/>
    </location>
</feature>
<dbReference type="Proteomes" id="UP000199101">
    <property type="component" value="Unassembled WGS sequence"/>
</dbReference>
<evidence type="ECO:0000256" key="1">
    <source>
        <dbReference type="SAM" id="SignalP"/>
    </source>
</evidence>
<dbReference type="RefSeq" id="WP_092712798.1">
    <property type="nucleotide sequence ID" value="NZ_FMAG01000003.1"/>
</dbReference>
<evidence type="ECO:0000313" key="3">
    <source>
        <dbReference type="Proteomes" id="UP000199101"/>
    </source>
</evidence>
<sequence length="155" mass="16285">MLTKTILALAAAGVFAAASSVPTFAQDANAAAAPAVAVPAASHKLNVELNALAPSQKGCMMTFVAENDMATPINKISFELAFFNDKNAVDRVTVLDFRDLPLGKKRVRQFDMPGVKCETVSRIIINDTPVCDGPAAGECKAALTTRSQTSVPFEG</sequence>
<dbReference type="AlphaFoldDB" id="A0A1C3VHX6"/>
<dbReference type="EMBL" id="FMAG01000003">
    <property type="protein sequence ID" value="SCB27309.1"/>
    <property type="molecule type" value="Genomic_DNA"/>
</dbReference>
<organism evidence="2 3">
    <name type="scientific">Rhizobium multihospitium</name>
    <dbReference type="NCBI Taxonomy" id="410764"/>
    <lineage>
        <taxon>Bacteria</taxon>
        <taxon>Pseudomonadati</taxon>
        <taxon>Pseudomonadota</taxon>
        <taxon>Alphaproteobacteria</taxon>
        <taxon>Hyphomicrobiales</taxon>
        <taxon>Rhizobiaceae</taxon>
        <taxon>Rhizobium/Agrobacterium group</taxon>
        <taxon>Rhizobium</taxon>
    </lineage>
</organism>
<keyword evidence="1" id="KW-0732">Signal</keyword>